<dbReference type="RefSeq" id="WP_074928453.1">
    <property type="nucleotide sequence ID" value="NZ_FPBL01000005.1"/>
</dbReference>
<evidence type="ECO:0000259" key="8">
    <source>
        <dbReference type="Pfam" id="PF09335"/>
    </source>
</evidence>
<evidence type="ECO:0000313" key="9">
    <source>
        <dbReference type="EMBL" id="SFU62464.1"/>
    </source>
</evidence>
<keyword evidence="5 7" id="KW-1133">Transmembrane helix</keyword>
<dbReference type="PANTHER" id="PTHR30353">
    <property type="entry name" value="INNER MEMBRANE PROTEIN DEDA-RELATED"/>
    <property type="match status" value="1"/>
</dbReference>
<comment type="similarity">
    <text evidence="2 7">Belongs to the DedA family.</text>
</comment>
<keyword evidence="4 7" id="KW-0812">Transmembrane</keyword>
<evidence type="ECO:0000256" key="5">
    <source>
        <dbReference type="ARBA" id="ARBA00022989"/>
    </source>
</evidence>
<organism evidence="9 10">
    <name type="scientific">Nitrosomonas eutropha</name>
    <dbReference type="NCBI Taxonomy" id="916"/>
    <lineage>
        <taxon>Bacteria</taxon>
        <taxon>Pseudomonadati</taxon>
        <taxon>Pseudomonadota</taxon>
        <taxon>Betaproteobacteria</taxon>
        <taxon>Nitrosomonadales</taxon>
        <taxon>Nitrosomonadaceae</taxon>
        <taxon>Nitrosomonas</taxon>
    </lineage>
</organism>
<accession>A0A1I7HNW0</accession>
<feature type="domain" description="VTT" evidence="8">
    <location>
        <begin position="25"/>
        <end position="143"/>
    </location>
</feature>
<protein>
    <submittedName>
        <fullName evidence="9">Membrane protein DedA, SNARE-associated domain</fullName>
    </submittedName>
</protein>
<dbReference type="OrthoDB" id="948134at2"/>
<dbReference type="Pfam" id="PF09335">
    <property type="entry name" value="VTT_dom"/>
    <property type="match status" value="1"/>
</dbReference>
<feature type="transmembrane region" description="Helical" evidence="7">
    <location>
        <begin position="39"/>
        <end position="63"/>
    </location>
</feature>
<reference evidence="9 10" key="1">
    <citation type="submission" date="2016-10" db="EMBL/GenBank/DDBJ databases">
        <authorList>
            <person name="de Groot N.N."/>
        </authorList>
    </citation>
    <scope>NUCLEOTIDE SEQUENCE [LARGE SCALE GENOMIC DNA]</scope>
    <source>
        <strain evidence="9 10">Nm24</strain>
    </source>
</reference>
<dbReference type="Proteomes" id="UP000183926">
    <property type="component" value="Unassembled WGS sequence"/>
</dbReference>
<comment type="subcellular location">
    <subcellularLocation>
        <location evidence="1 7">Cell membrane</location>
        <topology evidence="1 7">Multi-pass membrane protein</topology>
    </subcellularLocation>
</comment>
<evidence type="ECO:0000256" key="4">
    <source>
        <dbReference type="ARBA" id="ARBA00022692"/>
    </source>
</evidence>
<sequence>MDIPGLIQSYGYLAVAVGTFLEGESVLLTAGAAAFHGYLWMPAVILIAALSGFLGDQISFCVGRRYGNRLLAKFPSLQPRAAHVSALLERHNVLFILAVRFMYGLRVAGPMAMGMSGIYWSRFLVLNLVGAIIWAITIASIGYGLGQGFVYLLAHFDAEEIWLLVALLLPATIWRLIVRRKHSIRSKHS</sequence>
<evidence type="ECO:0000256" key="7">
    <source>
        <dbReference type="RuleBase" id="RU367016"/>
    </source>
</evidence>
<keyword evidence="6 7" id="KW-0472">Membrane</keyword>
<evidence type="ECO:0000313" key="10">
    <source>
        <dbReference type="Proteomes" id="UP000183926"/>
    </source>
</evidence>
<feature type="transmembrane region" description="Helical" evidence="7">
    <location>
        <begin position="161"/>
        <end position="178"/>
    </location>
</feature>
<evidence type="ECO:0000256" key="2">
    <source>
        <dbReference type="ARBA" id="ARBA00010792"/>
    </source>
</evidence>
<keyword evidence="3 7" id="KW-1003">Cell membrane</keyword>
<feature type="transmembrane region" description="Helical" evidence="7">
    <location>
        <begin position="12"/>
        <end position="33"/>
    </location>
</feature>
<dbReference type="PANTHER" id="PTHR30353:SF15">
    <property type="entry name" value="INNER MEMBRANE PROTEIN YABI"/>
    <property type="match status" value="1"/>
</dbReference>
<dbReference type="InterPro" id="IPR032818">
    <property type="entry name" value="DedA-like"/>
</dbReference>
<evidence type="ECO:0000256" key="3">
    <source>
        <dbReference type="ARBA" id="ARBA00022475"/>
    </source>
</evidence>
<dbReference type="EMBL" id="FPBL01000005">
    <property type="protein sequence ID" value="SFU62464.1"/>
    <property type="molecule type" value="Genomic_DNA"/>
</dbReference>
<dbReference type="InterPro" id="IPR032816">
    <property type="entry name" value="VTT_dom"/>
</dbReference>
<dbReference type="GO" id="GO:0005886">
    <property type="term" value="C:plasma membrane"/>
    <property type="evidence" value="ECO:0007669"/>
    <property type="project" value="UniProtKB-SubCell"/>
</dbReference>
<evidence type="ECO:0000256" key="1">
    <source>
        <dbReference type="ARBA" id="ARBA00004651"/>
    </source>
</evidence>
<proteinExistence type="inferred from homology"/>
<feature type="transmembrane region" description="Helical" evidence="7">
    <location>
        <begin position="123"/>
        <end position="141"/>
    </location>
</feature>
<dbReference type="AlphaFoldDB" id="A0A1I7HNW0"/>
<evidence type="ECO:0000256" key="6">
    <source>
        <dbReference type="ARBA" id="ARBA00023136"/>
    </source>
</evidence>
<name>A0A1I7HNW0_9PROT</name>
<gene>
    <name evidence="9" type="ORF">SAMN05216339_105133</name>
</gene>